<evidence type="ECO:0000259" key="2">
    <source>
        <dbReference type="PROSITE" id="PS50887"/>
    </source>
</evidence>
<feature type="domain" description="EAL" evidence="1">
    <location>
        <begin position="97"/>
        <end position="349"/>
    </location>
</feature>
<evidence type="ECO:0000313" key="5">
    <source>
        <dbReference type="Proteomes" id="UP000321525"/>
    </source>
</evidence>
<reference evidence="4 6" key="1">
    <citation type="submission" date="2019-07" db="EMBL/GenBank/DDBJ databases">
        <title>Genomes of sea-ice associated Colwellia species.</title>
        <authorList>
            <person name="Bowman J.P."/>
        </authorList>
    </citation>
    <scope>NUCLEOTIDE SEQUENCE [LARGE SCALE GENOMIC DNA]</scope>
    <source>
        <strain evidence="3 5">ACAM 607</strain>
        <strain evidence="4 6">IC036</strain>
    </source>
</reference>
<dbReference type="InterPro" id="IPR029787">
    <property type="entry name" value="Nucleotide_cyclase"/>
</dbReference>
<dbReference type="SMART" id="SM00052">
    <property type="entry name" value="EAL"/>
    <property type="match status" value="1"/>
</dbReference>
<protein>
    <submittedName>
        <fullName evidence="4">EAL domain-containing protein</fullName>
    </submittedName>
</protein>
<evidence type="ECO:0000313" key="6">
    <source>
        <dbReference type="Proteomes" id="UP000321917"/>
    </source>
</evidence>
<evidence type="ECO:0000259" key="1">
    <source>
        <dbReference type="PROSITE" id="PS50883"/>
    </source>
</evidence>
<gene>
    <name evidence="3" type="ORF">ESZ26_14265</name>
    <name evidence="4" type="ORF">ESZ27_15670</name>
</gene>
<evidence type="ECO:0000313" key="4">
    <source>
        <dbReference type="EMBL" id="TWX63822.1"/>
    </source>
</evidence>
<dbReference type="OrthoDB" id="9812358at2"/>
<accession>A0A5C6Q4T5</accession>
<sequence length="359" mass="40276">MGINDRQLHRFCYRVSSTDKLSQVAQKIIDTIEQPITLQDTMVCIGSSIGISIYPEDGIDSAELLKNSDIAMYSAKQNGRNIYQYFEPSMTEAAAKRLVLEANLKQAVKQKQFINHYQPIVDAHCGKAVGVEMLMRWPTGQGMISPMEFIPLAEDLNLIISMTEIALKTALQDLIVWRGFRNDFYLSINISASHFSKGELVTFITSILKEFDLPTSAIKLEVTESAFITEPERAIDKMNQLKALGIKLSLDDFGTGYSSLSYLRLLPLDVIKIDRSFISNIGENNADEAIIEATISLAQKLGMSCVAEGAETKEQIDFLVSRNCHYIQGYFYSKPLPCKQIISLLKENKLEYISARESL</sequence>
<dbReference type="Gene3D" id="3.20.20.450">
    <property type="entry name" value="EAL domain"/>
    <property type="match status" value="1"/>
</dbReference>
<dbReference type="InterPro" id="IPR000160">
    <property type="entry name" value="GGDEF_dom"/>
</dbReference>
<dbReference type="GO" id="GO:0071111">
    <property type="term" value="F:cyclic-guanylate-specific phosphodiesterase activity"/>
    <property type="evidence" value="ECO:0007669"/>
    <property type="project" value="InterPro"/>
</dbReference>
<dbReference type="PROSITE" id="PS50887">
    <property type="entry name" value="GGDEF"/>
    <property type="match status" value="1"/>
</dbReference>
<dbReference type="Gene3D" id="3.30.70.270">
    <property type="match status" value="1"/>
</dbReference>
<dbReference type="InterPro" id="IPR035919">
    <property type="entry name" value="EAL_sf"/>
</dbReference>
<proteinExistence type="predicted"/>
<dbReference type="SUPFAM" id="SSF55073">
    <property type="entry name" value="Nucleotide cyclase"/>
    <property type="match status" value="1"/>
</dbReference>
<dbReference type="Proteomes" id="UP000321525">
    <property type="component" value="Unassembled WGS sequence"/>
</dbReference>
<dbReference type="InterPro" id="IPR050706">
    <property type="entry name" value="Cyclic-di-GMP_PDE-like"/>
</dbReference>
<feature type="domain" description="GGDEF" evidence="2">
    <location>
        <begin position="1"/>
        <end position="88"/>
    </location>
</feature>
<dbReference type="EMBL" id="VOLR01000020">
    <property type="protein sequence ID" value="TWX57115.1"/>
    <property type="molecule type" value="Genomic_DNA"/>
</dbReference>
<dbReference type="Pfam" id="PF00563">
    <property type="entry name" value="EAL"/>
    <property type="match status" value="1"/>
</dbReference>
<dbReference type="SUPFAM" id="SSF141868">
    <property type="entry name" value="EAL domain-like"/>
    <property type="match status" value="1"/>
</dbReference>
<dbReference type="PANTHER" id="PTHR33121">
    <property type="entry name" value="CYCLIC DI-GMP PHOSPHODIESTERASE PDEF"/>
    <property type="match status" value="1"/>
</dbReference>
<dbReference type="Proteomes" id="UP000321917">
    <property type="component" value="Unassembled WGS sequence"/>
</dbReference>
<dbReference type="EMBL" id="VOLQ01000038">
    <property type="protein sequence ID" value="TWX63822.1"/>
    <property type="molecule type" value="Genomic_DNA"/>
</dbReference>
<dbReference type="AlphaFoldDB" id="A0A5C6Q4T5"/>
<keyword evidence="5" id="KW-1185">Reference proteome</keyword>
<comment type="caution">
    <text evidence="4">The sequence shown here is derived from an EMBL/GenBank/DDBJ whole genome shotgun (WGS) entry which is preliminary data.</text>
</comment>
<name>A0A5C6Q4T5_9GAMM</name>
<dbReference type="Pfam" id="PF00990">
    <property type="entry name" value="GGDEF"/>
    <property type="match status" value="1"/>
</dbReference>
<dbReference type="CDD" id="cd01948">
    <property type="entry name" value="EAL"/>
    <property type="match status" value="1"/>
</dbReference>
<dbReference type="PROSITE" id="PS50883">
    <property type="entry name" value="EAL"/>
    <property type="match status" value="1"/>
</dbReference>
<dbReference type="RefSeq" id="WP_146800139.1">
    <property type="nucleotide sequence ID" value="NZ_VOLP01000019.1"/>
</dbReference>
<dbReference type="InterPro" id="IPR001633">
    <property type="entry name" value="EAL_dom"/>
</dbReference>
<dbReference type="InterPro" id="IPR043128">
    <property type="entry name" value="Rev_trsase/Diguanyl_cyclase"/>
</dbReference>
<organism evidence="4 6">
    <name type="scientific">Colwellia hornerae</name>
    <dbReference type="NCBI Taxonomy" id="89402"/>
    <lineage>
        <taxon>Bacteria</taxon>
        <taxon>Pseudomonadati</taxon>
        <taxon>Pseudomonadota</taxon>
        <taxon>Gammaproteobacteria</taxon>
        <taxon>Alteromonadales</taxon>
        <taxon>Colwelliaceae</taxon>
        <taxon>Colwellia</taxon>
    </lineage>
</organism>
<evidence type="ECO:0000313" key="3">
    <source>
        <dbReference type="EMBL" id="TWX57115.1"/>
    </source>
</evidence>
<dbReference type="PANTHER" id="PTHR33121:SF71">
    <property type="entry name" value="OXYGEN SENSOR PROTEIN DOSP"/>
    <property type="match status" value="1"/>
</dbReference>